<dbReference type="GO" id="GO:0005758">
    <property type="term" value="C:mitochondrial intermembrane space"/>
    <property type="evidence" value="ECO:0007669"/>
    <property type="project" value="InterPro"/>
</dbReference>
<dbReference type="InterPro" id="IPR019171">
    <property type="entry name" value="MIX23"/>
</dbReference>
<dbReference type="AlphaFoldDB" id="A0A9P6TYP2"/>
<comment type="similarity">
    <text evidence="1">Belongs to the MIX23 family.</text>
</comment>
<evidence type="ECO:0000313" key="3">
    <source>
        <dbReference type="Proteomes" id="UP000807716"/>
    </source>
</evidence>
<dbReference type="PANTHER" id="PTHR31905">
    <property type="entry name" value="COILED-COIL DOMAIN-CONTAINING PROTEIN 58"/>
    <property type="match status" value="1"/>
</dbReference>
<dbReference type="Pfam" id="PF09774">
    <property type="entry name" value="MIX23"/>
    <property type="match status" value="2"/>
</dbReference>
<name>A0A9P6TYP2_9FUNG</name>
<proteinExistence type="inferred from homology"/>
<reference evidence="2" key="1">
    <citation type="journal article" date="2020" name="Fungal Divers.">
        <title>Resolving the Mortierellaceae phylogeny through synthesis of multi-gene phylogenetics and phylogenomics.</title>
        <authorList>
            <person name="Vandepol N."/>
            <person name="Liber J."/>
            <person name="Desiro A."/>
            <person name="Na H."/>
            <person name="Kennedy M."/>
            <person name="Barry K."/>
            <person name="Grigoriev I.V."/>
            <person name="Miller A.N."/>
            <person name="O'Donnell K."/>
            <person name="Stajich J.E."/>
            <person name="Bonito G."/>
        </authorList>
    </citation>
    <scope>NUCLEOTIDE SEQUENCE</scope>
    <source>
        <strain evidence="2">BC1065</strain>
    </source>
</reference>
<dbReference type="PANTHER" id="PTHR31905:SF2">
    <property type="entry name" value="PROTEIN MIX23"/>
    <property type="match status" value="1"/>
</dbReference>
<sequence length="132" mass="15149">MSVIPETTCYNLSKFRATMKSFRVLDDNIMLQLNKTNTHSDGACAQFFNDLVAAYAKRDASIKFCLETMDKNLAVKKQKLAEDPDDYVRQIIDNERTVEDIVRGRSLKAFQEKCPLFDLPDNIQEALDKRHG</sequence>
<evidence type="ECO:0000313" key="2">
    <source>
        <dbReference type="EMBL" id="KAG0252278.1"/>
    </source>
</evidence>
<accession>A0A9P6TYP2</accession>
<keyword evidence="3" id="KW-1185">Reference proteome</keyword>
<protein>
    <recommendedName>
        <fullName evidence="4">Caffeine-induced death protein 2</fullName>
    </recommendedName>
</protein>
<evidence type="ECO:0008006" key="4">
    <source>
        <dbReference type="Google" id="ProtNLM"/>
    </source>
</evidence>
<dbReference type="Proteomes" id="UP000807716">
    <property type="component" value="Unassembled WGS sequence"/>
</dbReference>
<dbReference type="OrthoDB" id="5593818at2759"/>
<dbReference type="EMBL" id="JAAAJB010000677">
    <property type="protein sequence ID" value="KAG0252278.1"/>
    <property type="molecule type" value="Genomic_DNA"/>
</dbReference>
<organism evidence="2 3">
    <name type="scientific">Actinomortierella ambigua</name>
    <dbReference type="NCBI Taxonomy" id="1343610"/>
    <lineage>
        <taxon>Eukaryota</taxon>
        <taxon>Fungi</taxon>
        <taxon>Fungi incertae sedis</taxon>
        <taxon>Mucoromycota</taxon>
        <taxon>Mortierellomycotina</taxon>
        <taxon>Mortierellomycetes</taxon>
        <taxon>Mortierellales</taxon>
        <taxon>Mortierellaceae</taxon>
        <taxon>Actinomortierella</taxon>
    </lineage>
</organism>
<gene>
    <name evidence="2" type="ORF">DFQ27_008169</name>
</gene>
<evidence type="ECO:0000256" key="1">
    <source>
        <dbReference type="ARBA" id="ARBA00024204"/>
    </source>
</evidence>
<comment type="caution">
    <text evidence="2">The sequence shown here is derived from an EMBL/GenBank/DDBJ whole genome shotgun (WGS) entry which is preliminary data.</text>
</comment>